<evidence type="ECO:0000313" key="2">
    <source>
        <dbReference type="Proteomes" id="UP000440578"/>
    </source>
</evidence>
<protein>
    <submittedName>
        <fullName evidence="1">Uncharacterized protein</fullName>
    </submittedName>
</protein>
<dbReference type="EMBL" id="VIIS01002202">
    <property type="protein sequence ID" value="KAF0287288.1"/>
    <property type="molecule type" value="Genomic_DNA"/>
</dbReference>
<keyword evidence="2" id="KW-1185">Reference proteome</keyword>
<dbReference type="Proteomes" id="UP000440578">
    <property type="component" value="Unassembled WGS sequence"/>
</dbReference>
<accession>A0A6A4V9H2</accession>
<organism evidence="1 2">
    <name type="scientific">Amphibalanus amphitrite</name>
    <name type="common">Striped barnacle</name>
    <name type="synonym">Balanus amphitrite</name>
    <dbReference type="NCBI Taxonomy" id="1232801"/>
    <lineage>
        <taxon>Eukaryota</taxon>
        <taxon>Metazoa</taxon>
        <taxon>Ecdysozoa</taxon>
        <taxon>Arthropoda</taxon>
        <taxon>Crustacea</taxon>
        <taxon>Multicrustacea</taxon>
        <taxon>Cirripedia</taxon>
        <taxon>Thoracica</taxon>
        <taxon>Thoracicalcarea</taxon>
        <taxon>Balanomorpha</taxon>
        <taxon>Balanoidea</taxon>
        <taxon>Balanidae</taxon>
        <taxon>Amphibalaninae</taxon>
        <taxon>Amphibalanus</taxon>
    </lineage>
</organism>
<gene>
    <name evidence="1" type="ORF">FJT64_014271</name>
</gene>
<comment type="caution">
    <text evidence="1">The sequence shown here is derived from an EMBL/GenBank/DDBJ whole genome shotgun (WGS) entry which is preliminary data.</text>
</comment>
<reference evidence="1 2" key="1">
    <citation type="submission" date="2019-07" db="EMBL/GenBank/DDBJ databases">
        <title>Draft genome assembly of a fouling barnacle, Amphibalanus amphitrite (Darwin, 1854): The first reference genome for Thecostraca.</title>
        <authorList>
            <person name="Kim W."/>
        </authorList>
    </citation>
    <scope>NUCLEOTIDE SEQUENCE [LARGE SCALE GENOMIC DNA]</scope>
    <source>
        <strain evidence="1">SNU_AA5</strain>
        <tissue evidence="1">Soma without cirri and trophi</tissue>
    </source>
</reference>
<evidence type="ECO:0000313" key="1">
    <source>
        <dbReference type="EMBL" id="KAF0287288.1"/>
    </source>
</evidence>
<name>A0A6A4V9H2_AMPAM</name>
<dbReference type="AlphaFoldDB" id="A0A6A4V9H2"/>
<sequence length="78" mass="8733">MELLGCILDTNALTISLPDRKVQDIIQALRTVRRSRKLERFRALQPTARPTPTRAPAAIRKFLANPTEDCRAATGYAI</sequence>
<proteinExistence type="predicted"/>